<accession>A0A5M8QUC5</accession>
<dbReference type="RefSeq" id="WP_139012897.1">
    <property type="nucleotide sequence ID" value="NZ_VBSN01000042.1"/>
</dbReference>
<protein>
    <submittedName>
        <fullName evidence="1">Uncharacterized protein</fullName>
    </submittedName>
</protein>
<keyword evidence="2" id="KW-1185">Reference proteome</keyword>
<name>A0A5M8QUC5_9BACT</name>
<gene>
    <name evidence="1" type="ORF">FEM33_15295</name>
</gene>
<evidence type="ECO:0000313" key="2">
    <source>
        <dbReference type="Proteomes" id="UP000323994"/>
    </source>
</evidence>
<dbReference type="Proteomes" id="UP000323994">
    <property type="component" value="Unassembled WGS sequence"/>
</dbReference>
<dbReference type="AlphaFoldDB" id="A0A5M8QUC5"/>
<organism evidence="1 2">
    <name type="scientific">Dyadobacter flavalbus</name>
    <dbReference type="NCBI Taxonomy" id="2579942"/>
    <lineage>
        <taxon>Bacteria</taxon>
        <taxon>Pseudomonadati</taxon>
        <taxon>Bacteroidota</taxon>
        <taxon>Cytophagia</taxon>
        <taxon>Cytophagales</taxon>
        <taxon>Spirosomataceae</taxon>
        <taxon>Dyadobacter</taxon>
    </lineage>
</organism>
<proteinExistence type="predicted"/>
<dbReference type="OrthoDB" id="1099184at2"/>
<evidence type="ECO:0000313" key="1">
    <source>
        <dbReference type="EMBL" id="KAA6438878.1"/>
    </source>
</evidence>
<dbReference type="EMBL" id="VBSN01000042">
    <property type="protein sequence ID" value="KAA6438878.1"/>
    <property type="molecule type" value="Genomic_DNA"/>
</dbReference>
<comment type="caution">
    <text evidence="1">The sequence shown here is derived from an EMBL/GenBank/DDBJ whole genome shotgun (WGS) entry which is preliminary data.</text>
</comment>
<reference evidence="1 2" key="1">
    <citation type="submission" date="2019-05" db="EMBL/GenBank/DDBJ databases">
        <authorList>
            <person name="Qu J.-H."/>
        </authorList>
    </citation>
    <scope>NUCLEOTIDE SEQUENCE [LARGE SCALE GENOMIC DNA]</scope>
    <source>
        <strain evidence="1 2">NS28</strain>
    </source>
</reference>
<sequence>MEQNICTQIQSFLEGYKFSEGEIESIKCKLLTLAKDTSIVQFLNLLGKDEHHRALNTKSFFYQLRYGFEVFTINESGWLTNPSWLNHEEIKFGCTSEPEMITINIGMGQNGKWASGHGIDYGGSGEYSSYSIFSKPFNDKQSAFDHEYDYCMNKFQSAIEREESKTQRDSTNFNVSNMRATIKTMKQYVASKKQLSLF</sequence>